<evidence type="ECO:0000256" key="4">
    <source>
        <dbReference type="ARBA" id="ARBA00022989"/>
    </source>
</evidence>
<dbReference type="FunFam" id="1.20.1260.100:FF:000001">
    <property type="entry name" value="translocator protein 2"/>
    <property type="match status" value="1"/>
</dbReference>
<comment type="subcellular location">
    <subcellularLocation>
        <location evidence="1">Membrane</location>
        <topology evidence="1">Multi-pass membrane protein</topology>
    </subcellularLocation>
</comment>
<dbReference type="PIRSF" id="PIRSF005859">
    <property type="entry name" value="PBR"/>
    <property type="match status" value="1"/>
</dbReference>
<dbReference type="Proteomes" id="UP001055219">
    <property type="component" value="Unassembled WGS sequence"/>
</dbReference>
<feature type="transmembrane region" description="Helical" evidence="6">
    <location>
        <begin position="58"/>
        <end position="79"/>
    </location>
</feature>
<dbReference type="GO" id="GO:0033013">
    <property type="term" value="P:tetrapyrrole metabolic process"/>
    <property type="evidence" value="ECO:0007669"/>
    <property type="project" value="UniProtKB-ARBA"/>
</dbReference>
<gene>
    <name evidence="7" type="ORF">J7T54_006002</name>
</gene>
<evidence type="ECO:0000256" key="2">
    <source>
        <dbReference type="ARBA" id="ARBA00007524"/>
    </source>
</evidence>
<reference evidence="7" key="2">
    <citation type="submission" date="2022-07" db="EMBL/GenBank/DDBJ databases">
        <authorList>
            <person name="Goncalves M.F.M."/>
            <person name="Hilario S."/>
            <person name="Van De Peer Y."/>
            <person name="Esteves A.C."/>
            <person name="Alves A."/>
        </authorList>
    </citation>
    <scope>NUCLEOTIDE SEQUENCE</scope>
    <source>
        <strain evidence="7">MUM 19.33</strain>
    </source>
</reference>
<dbReference type="RefSeq" id="XP_051366524.1">
    <property type="nucleotide sequence ID" value="XM_051502703.1"/>
</dbReference>
<dbReference type="PANTHER" id="PTHR10057">
    <property type="entry name" value="PERIPHERAL-TYPE BENZODIAZEPINE RECEPTOR"/>
    <property type="match status" value="1"/>
</dbReference>
<evidence type="ECO:0000256" key="1">
    <source>
        <dbReference type="ARBA" id="ARBA00004141"/>
    </source>
</evidence>
<dbReference type="CDD" id="cd15904">
    <property type="entry name" value="TSPO_MBR"/>
    <property type="match status" value="1"/>
</dbReference>
<keyword evidence="3 6" id="KW-0812">Transmembrane</keyword>
<keyword evidence="5 6" id="KW-0472">Membrane</keyword>
<dbReference type="OrthoDB" id="8841220at2759"/>
<dbReference type="InterPro" id="IPR004307">
    <property type="entry name" value="TspO_MBR"/>
</dbReference>
<reference evidence="7" key="1">
    <citation type="journal article" date="2021" name="J Fungi (Basel)">
        <title>Genomic and Metabolomic Analyses of the Marine Fungus Emericellopsis cladophorae: Insights into Saltwater Adaptability Mechanisms and Its Biosynthetic Potential.</title>
        <authorList>
            <person name="Goncalves M.F.M."/>
            <person name="Hilario S."/>
            <person name="Van de Peer Y."/>
            <person name="Esteves A.C."/>
            <person name="Alves A."/>
        </authorList>
    </citation>
    <scope>NUCLEOTIDE SEQUENCE</scope>
    <source>
        <strain evidence="7">MUM 19.33</strain>
    </source>
</reference>
<organism evidence="7 8">
    <name type="scientific">Emericellopsis cladophorae</name>
    <dbReference type="NCBI Taxonomy" id="2686198"/>
    <lineage>
        <taxon>Eukaryota</taxon>
        <taxon>Fungi</taxon>
        <taxon>Dikarya</taxon>
        <taxon>Ascomycota</taxon>
        <taxon>Pezizomycotina</taxon>
        <taxon>Sordariomycetes</taxon>
        <taxon>Hypocreomycetidae</taxon>
        <taxon>Hypocreales</taxon>
        <taxon>Bionectriaceae</taxon>
        <taxon>Emericellopsis</taxon>
    </lineage>
</organism>
<comment type="similarity">
    <text evidence="2">Belongs to the TspO/BZRP family.</text>
</comment>
<evidence type="ECO:0000256" key="6">
    <source>
        <dbReference type="SAM" id="Phobius"/>
    </source>
</evidence>
<dbReference type="AlphaFoldDB" id="A0A9P9Y8R8"/>
<protein>
    <submittedName>
        <fullName evidence="7">Translocator protein</fullName>
    </submittedName>
</protein>
<feature type="transmembrane region" description="Helical" evidence="6">
    <location>
        <begin position="129"/>
        <end position="146"/>
    </location>
</feature>
<dbReference type="InterPro" id="IPR038330">
    <property type="entry name" value="TspO/MBR-related_sf"/>
</dbReference>
<keyword evidence="4 6" id="KW-1133">Transmembrane helix</keyword>
<feature type="transmembrane region" description="Helical" evidence="6">
    <location>
        <begin position="158"/>
        <end position="177"/>
    </location>
</feature>
<dbReference type="PANTHER" id="PTHR10057:SF0">
    <property type="entry name" value="TRANSLOCATOR PROTEIN"/>
    <property type="match status" value="1"/>
</dbReference>
<evidence type="ECO:0000313" key="7">
    <source>
        <dbReference type="EMBL" id="KAI6785668.1"/>
    </source>
</evidence>
<proteinExistence type="inferred from homology"/>
<dbReference type="Pfam" id="PF03073">
    <property type="entry name" value="TspO_MBR"/>
    <property type="match status" value="1"/>
</dbReference>
<comment type="caution">
    <text evidence="7">The sequence shown here is derived from an EMBL/GenBank/DDBJ whole genome shotgun (WGS) entry which is preliminary data.</text>
</comment>
<dbReference type="Gene3D" id="1.20.1260.100">
    <property type="entry name" value="TspO/MBR protein"/>
    <property type="match status" value="1"/>
</dbReference>
<name>A0A9P9Y8R8_9HYPO</name>
<dbReference type="GO" id="GO:0005741">
    <property type="term" value="C:mitochondrial outer membrane"/>
    <property type="evidence" value="ECO:0007669"/>
    <property type="project" value="TreeGrafter"/>
</dbReference>
<sequence length="187" mass="20510">MTTYMPSITIPEAVFLNPAASILLPIALGTAVGYGTSPSETKKTYFNMKQPPLRPPPWVFGPVWTALYATMGYAAHRAAKTGLSALASPSTVATTRHSLTLYSVQLLLNLVWTPLFFGLKRPAYATADILALLGVNGYLTYLWSGVDETSAWLQLPYLGWMSFATYLCVGAGVLNNWDLRDKEVKRE</sequence>
<evidence type="ECO:0000313" key="8">
    <source>
        <dbReference type="Proteomes" id="UP001055219"/>
    </source>
</evidence>
<accession>A0A9P9Y8R8</accession>
<keyword evidence="8" id="KW-1185">Reference proteome</keyword>
<dbReference type="EMBL" id="JAGIXG020000001">
    <property type="protein sequence ID" value="KAI6785668.1"/>
    <property type="molecule type" value="Genomic_DNA"/>
</dbReference>
<feature type="transmembrane region" description="Helical" evidence="6">
    <location>
        <begin position="15"/>
        <end position="37"/>
    </location>
</feature>
<dbReference type="GeneID" id="75832485"/>
<evidence type="ECO:0000256" key="3">
    <source>
        <dbReference type="ARBA" id="ARBA00022692"/>
    </source>
</evidence>
<evidence type="ECO:0000256" key="5">
    <source>
        <dbReference type="ARBA" id="ARBA00023136"/>
    </source>
</evidence>